<comment type="similarity">
    <text evidence="2">Belongs to the ROK (NagC/XylR) family.</text>
</comment>
<keyword evidence="3" id="KW-0859">Xylose metabolism</keyword>
<dbReference type="GO" id="GO:0016301">
    <property type="term" value="F:kinase activity"/>
    <property type="evidence" value="ECO:0007669"/>
    <property type="project" value="UniProtKB-KW"/>
</dbReference>
<gene>
    <name evidence="4" type="ORF">A8806_11455</name>
</gene>
<keyword evidence="4" id="KW-0808">Transferase</keyword>
<evidence type="ECO:0000256" key="2">
    <source>
        <dbReference type="ARBA" id="ARBA00006479"/>
    </source>
</evidence>
<dbReference type="PANTHER" id="PTHR18964:SF149">
    <property type="entry name" value="BIFUNCTIONAL UDP-N-ACETYLGLUCOSAMINE 2-EPIMERASE_N-ACETYLMANNOSAMINE KINASE"/>
    <property type="match status" value="1"/>
</dbReference>
<evidence type="ECO:0000256" key="1">
    <source>
        <dbReference type="ARBA" id="ARBA00002486"/>
    </source>
</evidence>
<dbReference type="InterPro" id="IPR043129">
    <property type="entry name" value="ATPase_NBD"/>
</dbReference>
<dbReference type="Gene3D" id="3.30.420.40">
    <property type="match status" value="2"/>
</dbReference>
<keyword evidence="4" id="KW-0418">Kinase</keyword>
<dbReference type="PANTHER" id="PTHR18964">
    <property type="entry name" value="ROK (REPRESSOR, ORF, KINASE) FAMILY"/>
    <property type="match status" value="1"/>
</dbReference>
<dbReference type="EMBL" id="QGDL01000014">
    <property type="protein sequence ID" value="PWJ23429.1"/>
    <property type="molecule type" value="Genomic_DNA"/>
</dbReference>
<reference evidence="4 5" key="1">
    <citation type="submission" date="2018-05" db="EMBL/GenBank/DDBJ databases">
        <title>The Hungate 1000. A catalogue of reference genomes from the rumen microbiome.</title>
        <authorList>
            <person name="Kelly W."/>
        </authorList>
    </citation>
    <scope>NUCLEOTIDE SEQUENCE [LARGE SCALE GENOMIC DNA]</scope>
    <source>
        <strain evidence="4 5">NLAE-zl-C242</strain>
    </source>
</reference>
<name>A0A2Y9BI54_9FIRM</name>
<comment type="caution">
    <text evidence="4">The sequence shown here is derived from an EMBL/GenBank/DDBJ whole genome shotgun (WGS) entry which is preliminary data.</text>
</comment>
<dbReference type="InterPro" id="IPR036388">
    <property type="entry name" value="WH-like_DNA-bd_sf"/>
</dbReference>
<keyword evidence="3" id="KW-0119">Carbohydrate metabolism</keyword>
<dbReference type="Pfam" id="PF00480">
    <property type="entry name" value="ROK"/>
    <property type="match status" value="1"/>
</dbReference>
<dbReference type="AlphaFoldDB" id="A0A2Y9BI54"/>
<dbReference type="GO" id="GO:0042732">
    <property type="term" value="P:D-xylose metabolic process"/>
    <property type="evidence" value="ECO:0007669"/>
    <property type="project" value="UniProtKB-KW"/>
</dbReference>
<dbReference type="InterPro" id="IPR000600">
    <property type="entry name" value="ROK"/>
</dbReference>
<evidence type="ECO:0000313" key="4">
    <source>
        <dbReference type="EMBL" id="PWJ23429.1"/>
    </source>
</evidence>
<evidence type="ECO:0000256" key="3">
    <source>
        <dbReference type="ARBA" id="ARBA00022629"/>
    </source>
</evidence>
<organism evidence="4 5">
    <name type="scientific">Faecalicatena orotica</name>
    <dbReference type="NCBI Taxonomy" id="1544"/>
    <lineage>
        <taxon>Bacteria</taxon>
        <taxon>Bacillati</taxon>
        <taxon>Bacillota</taxon>
        <taxon>Clostridia</taxon>
        <taxon>Lachnospirales</taxon>
        <taxon>Lachnospiraceae</taxon>
        <taxon>Faecalicatena</taxon>
    </lineage>
</organism>
<keyword evidence="5" id="KW-1185">Reference proteome</keyword>
<dbReference type="InterPro" id="IPR036390">
    <property type="entry name" value="WH_DNA-bd_sf"/>
</dbReference>
<dbReference type="OrthoDB" id="9796533at2"/>
<dbReference type="RefSeq" id="WP_109733052.1">
    <property type="nucleotide sequence ID" value="NZ_BAAACK010000015.1"/>
</dbReference>
<comment type="function">
    <text evidence="1">Transcriptional repressor of xylose-utilizing enzymes.</text>
</comment>
<dbReference type="SUPFAM" id="SSF53067">
    <property type="entry name" value="Actin-like ATPase domain"/>
    <property type="match status" value="1"/>
</dbReference>
<dbReference type="Proteomes" id="UP000245845">
    <property type="component" value="Unassembled WGS sequence"/>
</dbReference>
<dbReference type="SUPFAM" id="SSF46785">
    <property type="entry name" value="Winged helix' DNA-binding domain"/>
    <property type="match status" value="1"/>
</dbReference>
<dbReference type="Gene3D" id="1.10.10.10">
    <property type="entry name" value="Winged helix-like DNA-binding domain superfamily/Winged helix DNA-binding domain"/>
    <property type="match status" value="1"/>
</dbReference>
<accession>A0A2Y9BI54</accession>
<protein>
    <submittedName>
        <fullName evidence="4">Putative NBD/HSP70 family sugar kinase</fullName>
    </submittedName>
</protein>
<evidence type="ECO:0000313" key="5">
    <source>
        <dbReference type="Proteomes" id="UP000245845"/>
    </source>
</evidence>
<proteinExistence type="inferred from homology"/>
<sequence length="372" mass="41786">MHKDSGTDKKKANLIRVARFILHRRVTSKPEIAATLGLSMPTVLQNVKELIQRGIIIESGEYESTGGRKAKALSVNAGLKYAAGIDITNNHISYVMIDLTGELTAKVRVREKFENSLEYNETVYRHFREFAGQSGIAHDKLLGVGISFPGIIDKQYETLLISHILRVQNLSLRNLSQLFEYDVRYENDANSAAMAEMYRLEKNAVYLSLSNSVGGSFYVHNGIYEGDDYRSSEFGHMVIVPGGRTCYCGKQGCVDAYCSAQVLAGHTNGNLEQFFERLDKGDTDFQKIWDEYLEYLAITVTNLRMAYDCDIILGGYVGGYIGKYMAELSKKVVKYNGFENDTTYLKTCSFKKEVSAVGIAMSFVEQYFESLE</sequence>